<dbReference type="FunFam" id="3.40.50.1000:FF:000001">
    <property type="entry name" value="Phospholipid-transporting ATPase IC"/>
    <property type="match status" value="1"/>
</dbReference>
<keyword evidence="11" id="KW-1185">Reference proteome</keyword>
<dbReference type="Gene3D" id="2.70.150.10">
    <property type="entry name" value="Calcium-transporting ATPase, cytoplasmic transduction domain A"/>
    <property type="match status" value="1"/>
</dbReference>
<evidence type="ECO:0000259" key="9">
    <source>
        <dbReference type="Pfam" id="PF00122"/>
    </source>
</evidence>
<accession>A0AAD4S2D8</accession>
<dbReference type="PROSITE" id="PS00154">
    <property type="entry name" value="ATPASE_E1_E2"/>
    <property type="match status" value="1"/>
</dbReference>
<feature type="domain" description="P-type ATPase A" evidence="9">
    <location>
        <begin position="34"/>
        <end position="119"/>
    </location>
</feature>
<keyword evidence="7" id="KW-0472">Membrane</keyword>
<dbReference type="InterPro" id="IPR023214">
    <property type="entry name" value="HAD_sf"/>
</dbReference>
<evidence type="ECO:0000313" key="11">
    <source>
        <dbReference type="Proteomes" id="UP001202328"/>
    </source>
</evidence>
<dbReference type="GO" id="GO:0005524">
    <property type="term" value="F:ATP binding"/>
    <property type="evidence" value="ECO:0007669"/>
    <property type="project" value="UniProtKB-KW"/>
</dbReference>
<dbReference type="InterPro" id="IPR008250">
    <property type="entry name" value="ATPase_P-typ_transduc_dom_A_sf"/>
</dbReference>
<evidence type="ECO:0000256" key="1">
    <source>
        <dbReference type="ARBA" id="ARBA00004141"/>
    </source>
</evidence>
<dbReference type="Proteomes" id="UP001202328">
    <property type="component" value="Unassembled WGS sequence"/>
</dbReference>
<dbReference type="FunFam" id="2.70.150.10:FF:000004">
    <property type="entry name" value="Plasma membrane ATPase"/>
    <property type="match status" value="1"/>
</dbReference>
<dbReference type="EMBL" id="JAJJMB010014886">
    <property type="protein sequence ID" value="KAI3857213.1"/>
    <property type="molecule type" value="Genomic_DNA"/>
</dbReference>
<evidence type="ECO:0000256" key="8">
    <source>
        <dbReference type="SAM" id="MobiDB-lite"/>
    </source>
</evidence>
<dbReference type="Gene3D" id="3.40.50.1000">
    <property type="entry name" value="HAD superfamily/HAD-like"/>
    <property type="match status" value="1"/>
</dbReference>
<keyword evidence="5" id="KW-1278">Translocase</keyword>
<comment type="caution">
    <text evidence="10">The sequence shown here is derived from an EMBL/GenBank/DDBJ whole genome shotgun (WGS) entry which is preliminary data.</text>
</comment>
<keyword evidence="6" id="KW-1133">Transmembrane helix</keyword>
<reference evidence="10" key="1">
    <citation type="submission" date="2022-04" db="EMBL/GenBank/DDBJ databases">
        <title>A functionally conserved STORR gene fusion in Papaver species that diverged 16.8 million years ago.</title>
        <authorList>
            <person name="Catania T."/>
        </authorList>
    </citation>
    <scope>NUCLEOTIDE SEQUENCE</scope>
    <source>
        <strain evidence="10">S-188037</strain>
    </source>
</reference>
<dbReference type="InterPro" id="IPR059000">
    <property type="entry name" value="ATPase_P-type_domA"/>
</dbReference>
<dbReference type="Gene3D" id="1.20.1110.10">
    <property type="entry name" value="Calcium-transporting ATPase, transmembrane domain"/>
    <property type="match status" value="2"/>
</dbReference>
<gene>
    <name evidence="10" type="ORF">MKW98_010627</name>
</gene>
<dbReference type="AlphaFoldDB" id="A0AAD4S2D8"/>
<dbReference type="PANTHER" id="PTHR42861">
    <property type="entry name" value="CALCIUM-TRANSPORTING ATPASE"/>
    <property type="match status" value="1"/>
</dbReference>
<evidence type="ECO:0000256" key="4">
    <source>
        <dbReference type="ARBA" id="ARBA00022840"/>
    </source>
</evidence>
<dbReference type="SUPFAM" id="SSF81660">
    <property type="entry name" value="Metal cation-transporting ATPase, ATP-binding domain N"/>
    <property type="match status" value="1"/>
</dbReference>
<evidence type="ECO:0000256" key="2">
    <source>
        <dbReference type="ARBA" id="ARBA00022692"/>
    </source>
</evidence>
<dbReference type="Pfam" id="PF00122">
    <property type="entry name" value="E1-E2_ATPase"/>
    <property type="match status" value="1"/>
</dbReference>
<feature type="region of interest" description="Disordered" evidence="8">
    <location>
        <begin position="1"/>
        <end position="26"/>
    </location>
</feature>
<proteinExistence type="predicted"/>
<protein>
    <recommendedName>
        <fullName evidence="9">P-type ATPase A domain-containing protein</fullName>
    </recommendedName>
</protein>
<comment type="subcellular location">
    <subcellularLocation>
        <location evidence="1">Membrane</location>
        <topology evidence="1">Multi-pass membrane protein</topology>
    </subcellularLocation>
</comment>
<dbReference type="InterPro" id="IPR023299">
    <property type="entry name" value="ATPase_P-typ_cyto_dom_N"/>
</dbReference>
<evidence type="ECO:0000256" key="5">
    <source>
        <dbReference type="ARBA" id="ARBA00022967"/>
    </source>
</evidence>
<name>A0AAD4S2D8_9MAGN</name>
<dbReference type="InterPro" id="IPR018303">
    <property type="entry name" value="ATPase_P-typ_P_site"/>
</dbReference>
<feature type="compositionally biased region" description="Polar residues" evidence="8">
    <location>
        <begin position="1"/>
        <end position="19"/>
    </location>
</feature>
<organism evidence="10 11">
    <name type="scientific">Papaver atlanticum</name>
    <dbReference type="NCBI Taxonomy" id="357466"/>
    <lineage>
        <taxon>Eukaryota</taxon>
        <taxon>Viridiplantae</taxon>
        <taxon>Streptophyta</taxon>
        <taxon>Embryophyta</taxon>
        <taxon>Tracheophyta</taxon>
        <taxon>Spermatophyta</taxon>
        <taxon>Magnoliopsida</taxon>
        <taxon>Ranunculales</taxon>
        <taxon>Papaveraceae</taxon>
        <taxon>Papaveroideae</taxon>
        <taxon>Papaver</taxon>
    </lineage>
</organism>
<dbReference type="GO" id="GO:0016020">
    <property type="term" value="C:membrane"/>
    <property type="evidence" value="ECO:0007669"/>
    <property type="project" value="UniProtKB-SubCell"/>
</dbReference>
<evidence type="ECO:0000256" key="7">
    <source>
        <dbReference type="ARBA" id="ARBA00023136"/>
    </source>
</evidence>
<keyword evidence="3" id="KW-0547">Nucleotide-binding</keyword>
<dbReference type="Gene3D" id="3.40.1110.10">
    <property type="entry name" value="Calcium-transporting ATPase, cytoplasmic domain N"/>
    <property type="match status" value="2"/>
</dbReference>
<keyword evidence="4" id="KW-0067">ATP-binding</keyword>
<evidence type="ECO:0000313" key="10">
    <source>
        <dbReference type="EMBL" id="KAI3857213.1"/>
    </source>
</evidence>
<evidence type="ECO:0000256" key="6">
    <source>
        <dbReference type="ARBA" id="ARBA00022989"/>
    </source>
</evidence>
<sequence>MTNHQVRSTSPIRAQSSSGRIAPVRLDKRKACTPKSKVLRDGRWQEKDASVLVPGDIISIKLGDIIPADARLLEGDPIKIDQSALTGESLNVTKKAGDEVYSGSTYVVGHFQKVLTSIGNFCICSIAVGMILEIILCPPCYPLRLQLSHIAANNRVLLQKMTVIEEMAGMDVLCSDKTGTLTLNRLTVDGSLTELTQRRHTKTSHQFIFYRSIDSEGNWHRASKGAPEQILNLCEEKEQIAAKVHVIIDNFAESGLWSLGVACQEVPEKSEGP</sequence>
<evidence type="ECO:0000256" key="3">
    <source>
        <dbReference type="ARBA" id="ARBA00022741"/>
    </source>
</evidence>
<dbReference type="SUPFAM" id="SSF81653">
    <property type="entry name" value="Calcium ATPase, transduction domain A"/>
    <property type="match status" value="1"/>
</dbReference>
<keyword evidence="2" id="KW-0812">Transmembrane</keyword>